<gene>
    <name evidence="1" type="ORF">BJ138DRAFT_1139943</name>
</gene>
<organism evidence="1 2">
    <name type="scientific">Hygrophoropsis aurantiaca</name>
    <dbReference type="NCBI Taxonomy" id="72124"/>
    <lineage>
        <taxon>Eukaryota</taxon>
        <taxon>Fungi</taxon>
        <taxon>Dikarya</taxon>
        <taxon>Basidiomycota</taxon>
        <taxon>Agaricomycotina</taxon>
        <taxon>Agaricomycetes</taxon>
        <taxon>Agaricomycetidae</taxon>
        <taxon>Boletales</taxon>
        <taxon>Coniophorineae</taxon>
        <taxon>Hygrophoropsidaceae</taxon>
        <taxon>Hygrophoropsis</taxon>
    </lineage>
</organism>
<sequence length="854" mass="95972">MSAETSMYQLSVETRAKLRSTQILTSLPQIISELMQNSLDAGATQIDIGVDCEEWSCWVRDDGTGISKDGLAVIGQGFEGGRYGTSKAYNPASLESIATFGFRGEALSSAADLCCLEISSRTSKSRESWSVILKGGKSLYIGPSIRWRRESPGTVVCIRDAFFSLPIRRLSHPLPQKTIEQIKDEIETYALAFPHVSFSLENTNKSRESSSSRGHVLRVPKTRSSVAAFRHLFGRALTEHVDEINEISGELKIDGFISLVGAHSKSHQYLYINRHSISYCDLHRIVDNRFSSSSFMKNAYNEDGETSLRSSVRRSPRKGERKPIYVLNLNIPPRHIDNCLEPAKATVQLENKNVVASFLSSVVQAFLVRHGFASSKRSMQAEFPSPRKRRKVLPESTLKEDMIRTISLPIKTPPAAPYIRPGEPLSKAVQETVWQDPSTGETFIVDPRTGNSRLHTARSLSTDALPNTSTGSGRRTLGSVEWRKENRDIRESVPKNMPDWLRDALNANKAYAVNEPRIPSLPHTASRELDRPDNQPHHHSCHAHTSDKSSLSRYFQPGESLLKRFRKEDLVNAQIINQVDRKFIACLVDDTLKGDTPESSDHHREHGTVNGKALILIDQHAADERIRVEHFLKDICFGFLHYDQQGCSIKVLQLSPPVPVLLTHHEATRLATVEAFRRNFDRWGIQFEDLEKASSGDLDDSQNDSRDAYTQVFVSSIPEVVHEKLLMGNELQELVKGFLAKLETEQLSLPEPSTLSVSDEEREGGLLWIKALRWCPRELLDLINSKACRGAIMFNDPLTLEQCQRLLKRLSDTAFPFQCAHGRPSLVPVTHVSNRMLHTAPQIEWDRLASMGQH</sequence>
<reference evidence="1" key="1">
    <citation type="journal article" date="2021" name="New Phytol.">
        <title>Evolutionary innovations through gain and loss of genes in the ectomycorrhizal Boletales.</title>
        <authorList>
            <person name="Wu G."/>
            <person name="Miyauchi S."/>
            <person name="Morin E."/>
            <person name="Kuo A."/>
            <person name="Drula E."/>
            <person name="Varga T."/>
            <person name="Kohler A."/>
            <person name="Feng B."/>
            <person name="Cao Y."/>
            <person name="Lipzen A."/>
            <person name="Daum C."/>
            <person name="Hundley H."/>
            <person name="Pangilinan J."/>
            <person name="Johnson J."/>
            <person name="Barry K."/>
            <person name="LaButti K."/>
            <person name="Ng V."/>
            <person name="Ahrendt S."/>
            <person name="Min B."/>
            <person name="Choi I.G."/>
            <person name="Park H."/>
            <person name="Plett J.M."/>
            <person name="Magnuson J."/>
            <person name="Spatafora J.W."/>
            <person name="Nagy L.G."/>
            <person name="Henrissat B."/>
            <person name="Grigoriev I.V."/>
            <person name="Yang Z.L."/>
            <person name="Xu J."/>
            <person name="Martin F.M."/>
        </authorList>
    </citation>
    <scope>NUCLEOTIDE SEQUENCE</scope>
    <source>
        <strain evidence="1">ATCC 28755</strain>
    </source>
</reference>
<name>A0ACB8ASM8_9AGAM</name>
<protein>
    <submittedName>
        <fullName evidence="1">Uncharacterized protein</fullName>
    </submittedName>
</protein>
<comment type="caution">
    <text evidence="1">The sequence shown here is derived from an EMBL/GenBank/DDBJ whole genome shotgun (WGS) entry which is preliminary data.</text>
</comment>
<proteinExistence type="predicted"/>
<evidence type="ECO:0000313" key="1">
    <source>
        <dbReference type="EMBL" id="KAH7916257.1"/>
    </source>
</evidence>
<dbReference type="Proteomes" id="UP000790377">
    <property type="component" value="Unassembled WGS sequence"/>
</dbReference>
<accession>A0ACB8ASM8</accession>
<evidence type="ECO:0000313" key="2">
    <source>
        <dbReference type="Proteomes" id="UP000790377"/>
    </source>
</evidence>
<dbReference type="EMBL" id="MU267592">
    <property type="protein sequence ID" value="KAH7916257.1"/>
    <property type="molecule type" value="Genomic_DNA"/>
</dbReference>
<keyword evidence="2" id="KW-1185">Reference proteome</keyword>